<evidence type="ECO:0000256" key="1">
    <source>
        <dbReference type="SAM" id="SignalP"/>
    </source>
</evidence>
<evidence type="ECO:0000313" key="3">
    <source>
        <dbReference type="EMBL" id="CAG9838541.1"/>
    </source>
</evidence>
<evidence type="ECO:0000259" key="2">
    <source>
        <dbReference type="PROSITE" id="PS50041"/>
    </source>
</evidence>
<sequence>MFRLFEALLLLCVWQLVYISDASPQFGISKIGVSWIEAVQYCKSNSWQLVKIENKEKNDAIAKFLLERSVVHPGEAVWTSGTKRTNGTKWRWIDGKDVTFTNWNTGEPNNKRGDLSCISVYRSKSGVAVWDDVPCEASDVKYYPLCEKELCFLLS</sequence>
<feature type="signal peptide" evidence="1">
    <location>
        <begin position="1"/>
        <end position="22"/>
    </location>
</feature>
<reference evidence="3" key="1">
    <citation type="submission" date="2022-01" db="EMBL/GenBank/DDBJ databases">
        <authorList>
            <person name="King R."/>
        </authorList>
    </citation>
    <scope>NUCLEOTIDE SEQUENCE</scope>
</reference>
<gene>
    <name evidence="3" type="ORF">DIABBA_LOCUS11421</name>
</gene>
<dbReference type="Pfam" id="PF00059">
    <property type="entry name" value="Lectin_C"/>
    <property type="match status" value="1"/>
</dbReference>
<organism evidence="3 4">
    <name type="scientific">Diabrotica balteata</name>
    <name type="common">Banded cucumber beetle</name>
    <dbReference type="NCBI Taxonomy" id="107213"/>
    <lineage>
        <taxon>Eukaryota</taxon>
        <taxon>Metazoa</taxon>
        <taxon>Ecdysozoa</taxon>
        <taxon>Arthropoda</taxon>
        <taxon>Hexapoda</taxon>
        <taxon>Insecta</taxon>
        <taxon>Pterygota</taxon>
        <taxon>Neoptera</taxon>
        <taxon>Endopterygota</taxon>
        <taxon>Coleoptera</taxon>
        <taxon>Polyphaga</taxon>
        <taxon>Cucujiformia</taxon>
        <taxon>Chrysomeloidea</taxon>
        <taxon>Chrysomelidae</taxon>
        <taxon>Galerucinae</taxon>
        <taxon>Diabroticina</taxon>
        <taxon>Diabroticites</taxon>
        <taxon>Diabrotica</taxon>
    </lineage>
</organism>
<dbReference type="OrthoDB" id="6708412at2759"/>
<dbReference type="PROSITE" id="PS50041">
    <property type="entry name" value="C_TYPE_LECTIN_2"/>
    <property type="match status" value="1"/>
</dbReference>
<evidence type="ECO:0000313" key="4">
    <source>
        <dbReference type="Proteomes" id="UP001153709"/>
    </source>
</evidence>
<accession>A0A9N9T4L6</accession>
<dbReference type="SMART" id="SM00034">
    <property type="entry name" value="CLECT"/>
    <property type="match status" value="1"/>
</dbReference>
<name>A0A9N9T4L6_DIABA</name>
<proteinExistence type="predicted"/>
<feature type="domain" description="C-type lectin" evidence="2">
    <location>
        <begin position="34"/>
        <end position="136"/>
    </location>
</feature>
<keyword evidence="4" id="KW-1185">Reference proteome</keyword>
<keyword evidence="1" id="KW-0732">Signal</keyword>
<dbReference type="PANTHER" id="PTHR22803">
    <property type="entry name" value="MANNOSE, PHOSPHOLIPASE, LECTIN RECEPTOR RELATED"/>
    <property type="match status" value="1"/>
</dbReference>
<dbReference type="SUPFAM" id="SSF56436">
    <property type="entry name" value="C-type lectin-like"/>
    <property type="match status" value="1"/>
</dbReference>
<protein>
    <recommendedName>
        <fullName evidence="2">C-type lectin domain-containing protein</fullName>
    </recommendedName>
</protein>
<dbReference type="AlphaFoldDB" id="A0A9N9T4L6"/>
<dbReference type="InterPro" id="IPR016186">
    <property type="entry name" value="C-type_lectin-like/link_sf"/>
</dbReference>
<dbReference type="InterPro" id="IPR016187">
    <property type="entry name" value="CTDL_fold"/>
</dbReference>
<dbReference type="Proteomes" id="UP001153709">
    <property type="component" value="Chromosome 7"/>
</dbReference>
<feature type="chain" id="PRO_5040271962" description="C-type lectin domain-containing protein" evidence="1">
    <location>
        <begin position="23"/>
        <end position="155"/>
    </location>
</feature>
<dbReference type="InterPro" id="IPR050111">
    <property type="entry name" value="C-type_lectin/snaclec_domain"/>
</dbReference>
<dbReference type="Gene3D" id="3.10.100.10">
    <property type="entry name" value="Mannose-Binding Protein A, subunit A"/>
    <property type="match status" value="1"/>
</dbReference>
<dbReference type="InterPro" id="IPR001304">
    <property type="entry name" value="C-type_lectin-like"/>
</dbReference>
<dbReference type="EMBL" id="OU898282">
    <property type="protein sequence ID" value="CAG9838541.1"/>
    <property type="molecule type" value="Genomic_DNA"/>
</dbReference>
<dbReference type="CDD" id="cd00037">
    <property type="entry name" value="CLECT"/>
    <property type="match status" value="1"/>
</dbReference>